<sequence length="1024" mass="115103">MTAAHCTEHYNNHYYEIRSGMLRRFSYSPMEQIRAVSDVVVHEKYNRTIMSNDVALLRLSRPLNFNRWVRPTCLPSFGEEGLWGPIPGTTCIATGWGAIKEHGSNPDQMREVEVPILSKCRHIEDLAGDEICAGVAEGGKDTCQGDSGGPLLCKDANSAWYAAGIVSHGEGCARPGEPGAYTRVSLFMDWITANANDFQLPMIKPVANCPGFRCTSGSRRCISSRWVCNGLTDCLGGEDELVCPKKEPIVGRSADDYTTIASLNGELLKEGVGRRTGRVRKNLTHATSYEVKTAELPNQKDEISTVSEGGVEGFMMDNDDGQVMERDDSQSYEARKTENEPSEGVTTWIDQDEEGYLRSYDAPNITSPEFFECRNIIQSVRASSRCDGKVDCEDATDEACTCRDYLLKTKPELICNGVTDCEDLTDERRCQPCSNEEFNCMKSRQCIPMFKRCDNVEDCPLGEDEVGCFALAKNDKVKLDGNGMPLLRLEGKLMRRRGEVWSPYCQDGDGMKAAVRGCSSLGSVGYDKYDNGSDSTASCRTLNVTCSRRLTQNLEFYKQRSHEYHWPWHALLYSDGKKVCSAALLEVDWLLVAVECVEDISLRKNHLIAKLGTSRDLETVEFGTQFIRIDGMRRVRNSDMVLLHLRRRANVTWQVRPISLPFWFDVSSKRDLCLAIGRDNVLLKSLPNCRGSYRCFARLGSEDCLGMKHPKPWSGVIVCQSEIGLYPAAVFHERYNFCEYDRYSYGSVLERIQEIKSVMEIGVRGSHELKCDGFRCREGRCVPKERVCNGVPDCPAREDEDVVMCSDQKYRRRECRQDELLCNSGTCISKKLYGNGVDDCGDGSDEPKNRTCYEYLRLTSPERICDGVSNCFDKTDERWDLCGCTPEKFECTKSIDVCIPRDFVCDGSKDCPDGEDEAACVGFKKVELQGNRSEVEVIHMSYGVWHTLCSPSITPEQATDICQELGYSKAVDTYLRNQTRITPILDGYSEVKLNSQMSVLVRNDRPFVRTAEDGHCNVVMVKCE</sequence>
<dbReference type="Pfam" id="PF09342">
    <property type="entry name" value="DUF1986"/>
    <property type="match status" value="1"/>
</dbReference>
<proteinExistence type="inferred from homology"/>
<feature type="disulfide bond" evidence="7">
    <location>
        <begin position="415"/>
        <end position="430"/>
    </location>
</feature>
<dbReference type="InterPro" id="IPR033116">
    <property type="entry name" value="TRYPSIN_SER"/>
</dbReference>
<feature type="disulfide bond" evidence="7">
    <location>
        <begin position="209"/>
        <end position="221"/>
    </location>
</feature>
<comment type="similarity">
    <text evidence="6">Belongs to the peptidase S1 family. CLIP subfamily.</text>
</comment>
<dbReference type="InterPro" id="IPR036772">
    <property type="entry name" value="SRCR-like_dom_sf"/>
</dbReference>
<dbReference type="InterPro" id="IPR015420">
    <property type="entry name" value="Peptidase_S1A_nudel"/>
</dbReference>
<comment type="caution">
    <text evidence="8">Lacks conserved residue(s) required for the propagation of feature annotation.</text>
</comment>
<dbReference type="EMBL" id="JARGDH010000002">
    <property type="protein sequence ID" value="KAL0275643.1"/>
    <property type="molecule type" value="Genomic_DNA"/>
</dbReference>
<dbReference type="GO" id="GO:0004252">
    <property type="term" value="F:serine-type endopeptidase activity"/>
    <property type="evidence" value="ECO:0007669"/>
    <property type="project" value="InterPro"/>
</dbReference>
<evidence type="ECO:0000256" key="8">
    <source>
        <dbReference type="PROSITE-ProRule" id="PRU00196"/>
    </source>
</evidence>
<accession>A0AAW2I0D3</accession>
<dbReference type="SUPFAM" id="SSF57424">
    <property type="entry name" value="LDL receptor-like module"/>
    <property type="match status" value="5"/>
</dbReference>
<dbReference type="PROSITE" id="PS50068">
    <property type="entry name" value="LDLRA_2"/>
    <property type="match status" value="6"/>
</dbReference>
<dbReference type="InterPro" id="IPR001190">
    <property type="entry name" value="SRCR"/>
</dbReference>
<feature type="domain" description="Peptidase S1" evidence="11">
    <location>
        <begin position="1"/>
        <end position="196"/>
    </location>
</feature>
<evidence type="ECO:0000256" key="3">
    <source>
        <dbReference type="ARBA" id="ARBA00022825"/>
    </source>
</evidence>
<dbReference type="CDD" id="cd00190">
    <property type="entry name" value="Tryp_SPc"/>
    <property type="match status" value="1"/>
</dbReference>
<dbReference type="PANTHER" id="PTHR24252:SF18">
    <property type="entry name" value="OVOCHYMASE 1"/>
    <property type="match status" value="1"/>
</dbReference>
<evidence type="ECO:0000259" key="11">
    <source>
        <dbReference type="PROSITE" id="PS50240"/>
    </source>
</evidence>
<dbReference type="GO" id="GO:0006508">
    <property type="term" value="P:proteolysis"/>
    <property type="evidence" value="ECO:0007669"/>
    <property type="project" value="UniProtKB-KW"/>
</dbReference>
<dbReference type="FunFam" id="2.40.10.10:FF:000002">
    <property type="entry name" value="Transmembrane protease serine"/>
    <property type="match status" value="1"/>
</dbReference>
<evidence type="ECO:0000256" key="2">
    <source>
        <dbReference type="ARBA" id="ARBA00022801"/>
    </source>
</evidence>
<dbReference type="EMBL" id="JARGDH010000002">
    <property type="protein sequence ID" value="KAL0275642.1"/>
    <property type="molecule type" value="Genomic_DNA"/>
</dbReference>
<dbReference type="Gene3D" id="4.10.400.10">
    <property type="entry name" value="Low-density Lipoprotein Receptor"/>
    <property type="match status" value="6"/>
</dbReference>
<keyword evidence="1 9" id="KW-0645">Protease</keyword>
<name>A0AAW2I0D3_9NEOP</name>
<dbReference type="PROSITE" id="PS01209">
    <property type="entry name" value="LDLRA_1"/>
    <property type="match status" value="4"/>
</dbReference>
<dbReference type="SUPFAM" id="SSF50494">
    <property type="entry name" value="Trypsin-like serine proteases"/>
    <property type="match status" value="2"/>
</dbReference>
<feature type="disulfide bond" evidence="7">
    <location>
        <begin position="815"/>
        <end position="827"/>
    </location>
</feature>
<dbReference type="PRINTS" id="PR00261">
    <property type="entry name" value="LDLRECEPTOR"/>
</dbReference>
<feature type="disulfide bond" evidence="8">
    <location>
        <begin position="962"/>
        <end position="1023"/>
    </location>
</feature>
<gene>
    <name evidence="13" type="ORF">PYX00_003439</name>
</gene>
<feature type="domain" description="SRCR" evidence="12">
    <location>
        <begin position="921"/>
        <end position="1024"/>
    </location>
</feature>
<dbReference type="InterPro" id="IPR002172">
    <property type="entry name" value="LDrepeatLR_classA_rpt"/>
</dbReference>
<feature type="disulfide bond" evidence="7">
    <location>
        <begin position="905"/>
        <end position="920"/>
    </location>
</feature>
<feature type="compositionally biased region" description="Basic and acidic residues" evidence="10">
    <location>
        <begin position="323"/>
        <end position="339"/>
    </location>
</feature>
<keyword evidence="5" id="KW-0325">Glycoprotein</keyword>
<dbReference type="InterPro" id="IPR001254">
    <property type="entry name" value="Trypsin_dom"/>
</dbReference>
<dbReference type="Pfam" id="PF00057">
    <property type="entry name" value="Ldl_recept_a"/>
    <property type="match status" value="5"/>
</dbReference>
<dbReference type="InterPro" id="IPR043504">
    <property type="entry name" value="Peptidase_S1_PA_chymotrypsin"/>
</dbReference>
<evidence type="ECO:0000256" key="1">
    <source>
        <dbReference type="ARBA" id="ARBA00022670"/>
    </source>
</evidence>
<dbReference type="PROSITE" id="PS00134">
    <property type="entry name" value="TRYPSIN_HIS"/>
    <property type="match status" value="1"/>
</dbReference>
<dbReference type="PROSITE" id="PS50287">
    <property type="entry name" value="SRCR_2"/>
    <property type="match status" value="1"/>
</dbReference>
<dbReference type="PROSITE" id="PS00135">
    <property type="entry name" value="TRYPSIN_SER"/>
    <property type="match status" value="1"/>
</dbReference>
<evidence type="ECO:0000259" key="12">
    <source>
        <dbReference type="PROSITE" id="PS50287"/>
    </source>
</evidence>
<feature type="disulfide bond" evidence="7">
    <location>
        <begin position="453"/>
        <end position="468"/>
    </location>
</feature>
<evidence type="ECO:0000256" key="4">
    <source>
        <dbReference type="ARBA" id="ARBA00023157"/>
    </source>
</evidence>
<dbReference type="PANTHER" id="PTHR24252">
    <property type="entry name" value="ACROSIN-RELATED"/>
    <property type="match status" value="1"/>
</dbReference>
<feature type="region of interest" description="Disordered" evidence="10">
    <location>
        <begin position="317"/>
        <end position="344"/>
    </location>
</feature>
<feature type="disulfide bond" evidence="7">
    <location>
        <begin position="776"/>
        <end position="794"/>
    </location>
</feature>
<protein>
    <submittedName>
        <fullName evidence="13">Uncharacterized protein</fullName>
    </submittedName>
</protein>
<evidence type="ECO:0000256" key="9">
    <source>
        <dbReference type="RuleBase" id="RU363034"/>
    </source>
</evidence>
<feature type="disulfide bond" evidence="7">
    <location>
        <begin position="228"/>
        <end position="243"/>
    </location>
</feature>
<dbReference type="SMART" id="SM00020">
    <property type="entry name" value="Tryp_SPc"/>
    <property type="match status" value="1"/>
</dbReference>
<dbReference type="InterPro" id="IPR023415">
    <property type="entry name" value="LDLR_class-A_CS"/>
</dbReference>
<dbReference type="SMART" id="SM00192">
    <property type="entry name" value="LDLa"/>
    <property type="match status" value="6"/>
</dbReference>
<dbReference type="SUPFAM" id="SSF56487">
    <property type="entry name" value="SRCR-like"/>
    <property type="match status" value="1"/>
</dbReference>
<dbReference type="EMBL" id="JARGDH010000002">
    <property type="protein sequence ID" value="KAL0275641.1"/>
    <property type="molecule type" value="Genomic_DNA"/>
</dbReference>
<dbReference type="Pfam" id="PF00089">
    <property type="entry name" value="Trypsin"/>
    <property type="match status" value="1"/>
</dbReference>
<dbReference type="PROSITE" id="PS50240">
    <property type="entry name" value="TRYPSIN_DOM"/>
    <property type="match status" value="2"/>
</dbReference>
<dbReference type="InterPro" id="IPR036055">
    <property type="entry name" value="LDL_receptor-like_sf"/>
</dbReference>
<keyword evidence="2 9" id="KW-0378">Hydrolase</keyword>
<evidence type="ECO:0000256" key="6">
    <source>
        <dbReference type="ARBA" id="ARBA00024195"/>
    </source>
</evidence>
<dbReference type="Gene3D" id="3.10.250.10">
    <property type="entry name" value="SRCR-like domain"/>
    <property type="match status" value="1"/>
</dbReference>
<dbReference type="AlphaFoldDB" id="A0AAW2I0D3"/>
<keyword evidence="3 9" id="KW-0720">Serine protease</keyword>
<keyword evidence="4 8" id="KW-1015">Disulfide bond</keyword>
<evidence type="ECO:0000256" key="7">
    <source>
        <dbReference type="PROSITE-ProRule" id="PRU00124"/>
    </source>
</evidence>
<evidence type="ECO:0000256" key="5">
    <source>
        <dbReference type="ARBA" id="ARBA00023180"/>
    </source>
</evidence>
<feature type="disulfide bond" evidence="7">
    <location>
        <begin position="822"/>
        <end position="840"/>
    </location>
</feature>
<evidence type="ECO:0000256" key="10">
    <source>
        <dbReference type="SAM" id="MobiDB-lite"/>
    </source>
</evidence>
<reference evidence="13" key="1">
    <citation type="journal article" date="2024" name="Gigascience">
        <title>Chromosome-level genome of the poultry shaft louse Menopon gallinae provides insight into the host-switching and adaptive evolution of parasitic lice.</title>
        <authorList>
            <person name="Xu Y."/>
            <person name="Ma L."/>
            <person name="Liu S."/>
            <person name="Liang Y."/>
            <person name="Liu Q."/>
            <person name="He Z."/>
            <person name="Tian L."/>
            <person name="Duan Y."/>
            <person name="Cai W."/>
            <person name="Li H."/>
            <person name="Song F."/>
        </authorList>
    </citation>
    <scope>NUCLEOTIDE SEQUENCE</scope>
    <source>
        <strain evidence="13">Cailab_2023a</strain>
    </source>
</reference>
<comment type="caution">
    <text evidence="13">The sequence shown here is derived from an EMBL/GenBank/DDBJ whole genome shotgun (WGS) entry which is preliminary data.</text>
</comment>
<dbReference type="Gene3D" id="2.40.10.10">
    <property type="entry name" value="Trypsin-like serine proteases"/>
    <property type="match status" value="2"/>
</dbReference>
<dbReference type="CDD" id="cd00112">
    <property type="entry name" value="LDLa"/>
    <property type="match status" value="5"/>
</dbReference>
<dbReference type="InterPro" id="IPR018114">
    <property type="entry name" value="TRYPSIN_HIS"/>
</dbReference>
<dbReference type="GO" id="GO:0016020">
    <property type="term" value="C:membrane"/>
    <property type="evidence" value="ECO:0007669"/>
    <property type="project" value="InterPro"/>
</dbReference>
<organism evidence="13">
    <name type="scientific">Menopon gallinae</name>
    <name type="common">poultry shaft louse</name>
    <dbReference type="NCBI Taxonomy" id="328185"/>
    <lineage>
        <taxon>Eukaryota</taxon>
        <taxon>Metazoa</taxon>
        <taxon>Ecdysozoa</taxon>
        <taxon>Arthropoda</taxon>
        <taxon>Hexapoda</taxon>
        <taxon>Insecta</taxon>
        <taxon>Pterygota</taxon>
        <taxon>Neoptera</taxon>
        <taxon>Paraneoptera</taxon>
        <taxon>Psocodea</taxon>
        <taxon>Troctomorpha</taxon>
        <taxon>Phthiraptera</taxon>
        <taxon>Amblycera</taxon>
        <taxon>Menoponidae</taxon>
        <taxon>Menopon</taxon>
    </lineage>
</organism>
<evidence type="ECO:0000313" key="13">
    <source>
        <dbReference type="EMBL" id="KAL0275642.1"/>
    </source>
</evidence>
<feature type="domain" description="Peptidase S1" evidence="11">
    <location>
        <begin position="550"/>
        <end position="879"/>
    </location>
</feature>
<dbReference type="InterPro" id="IPR009003">
    <property type="entry name" value="Peptidase_S1_PA"/>
</dbReference>